<reference evidence="1" key="1">
    <citation type="journal article" date="2023" name="G3 (Bethesda)">
        <title>Whole genome assembly and annotation of the endangered Caribbean coral Acropora cervicornis.</title>
        <authorList>
            <person name="Selwyn J.D."/>
            <person name="Vollmer S.V."/>
        </authorList>
    </citation>
    <scope>NUCLEOTIDE SEQUENCE</scope>
    <source>
        <strain evidence="1">K2</strain>
    </source>
</reference>
<keyword evidence="2" id="KW-1185">Reference proteome</keyword>
<comment type="caution">
    <text evidence="1">The sequence shown here is derived from an EMBL/GenBank/DDBJ whole genome shotgun (WGS) entry which is preliminary data.</text>
</comment>
<dbReference type="AlphaFoldDB" id="A0AAD9PR27"/>
<protein>
    <submittedName>
        <fullName evidence="1">Uncharacterized protein</fullName>
    </submittedName>
</protein>
<proteinExistence type="predicted"/>
<organism evidence="1 2">
    <name type="scientific">Acropora cervicornis</name>
    <name type="common">Staghorn coral</name>
    <dbReference type="NCBI Taxonomy" id="6130"/>
    <lineage>
        <taxon>Eukaryota</taxon>
        <taxon>Metazoa</taxon>
        <taxon>Cnidaria</taxon>
        <taxon>Anthozoa</taxon>
        <taxon>Hexacorallia</taxon>
        <taxon>Scleractinia</taxon>
        <taxon>Astrocoeniina</taxon>
        <taxon>Acroporidae</taxon>
        <taxon>Acropora</taxon>
    </lineage>
</organism>
<dbReference type="Proteomes" id="UP001249851">
    <property type="component" value="Unassembled WGS sequence"/>
</dbReference>
<evidence type="ECO:0000313" key="2">
    <source>
        <dbReference type="Proteomes" id="UP001249851"/>
    </source>
</evidence>
<dbReference type="EMBL" id="JARQWQ010000180">
    <property type="protein sequence ID" value="KAK2547508.1"/>
    <property type="molecule type" value="Genomic_DNA"/>
</dbReference>
<evidence type="ECO:0000313" key="1">
    <source>
        <dbReference type="EMBL" id="KAK2547508.1"/>
    </source>
</evidence>
<name>A0AAD9PR27_ACRCE</name>
<sequence>MHVEGQGILHVTKCVLRGVKRVQGVVGRGTGRYVAGMRRMESRARPLEELVGVIVIKKQCYMQTTAKA</sequence>
<accession>A0AAD9PR27</accession>
<gene>
    <name evidence="1" type="ORF">P5673_032469</name>
</gene>
<reference evidence="1" key="2">
    <citation type="journal article" date="2023" name="Science">
        <title>Genomic signatures of disease resistance in endangered staghorn corals.</title>
        <authorList>
            <person name="Vollmer S.V."/>
            <person name="Selwyn J.D."/>
            <person name="Despard B.A."/>
            <person name="Roesel C.L."/>
        </authorList>
    </citation>
    <scope>NUCLEOTIDE SEQUENCE</scope>
    <source>
        <strain evidence="1">K2</strain>
    </source>
</reference>